<gene>
    <name evidence="1" type="ORF">ENV17_08705</name>
</gene>
<evidence type="ECO:0008006" key="2">
    <source>
        <dbReference type="Google" id="ProtNLM"/>
    </source>
</evidence>
<dbReference type="AlphaFoldDB" id="A0A7C4FF41"/>
<organism evidence="1">
    <name type="scientific">Thermofilum pendens</name>
    <dbReference type="NCBI Taxonomy" id="2269"/>
    <lineage>
        <taxon>Archaea</taxon>
        <taxon>Thermoproteota</taxon>
        <taxon>Thermoprotei</taxon>
        <taxon>Thermofilales</taxon>
        <taxon>Thermofilaceae</taxon>
        <taxon>Thermofilum</taxon>
    </lineage>
</organism>
<accession>A0A7C4FF41</accession>
<sequence length="92" mass="10172">MSEVGRVPLQLLQRALQAVKEGRARTDVELARTLGVRLEEARLIVTALRGSGLLREVSASCTFSCENCPIKSSCTIREQRLRLYAVADEKAL</sequence>
<dbReference type="EMBL" id="DTFI01000261">
    <property type="protein sequence ID" value="HGI44448.1"/>
    <property type="molecule type" value="Genomic_DNA"/>
</dbReference>
<comment type="caution">
    <text evidence="1">The sequence shown here is derived from an EMBL/GenBank/DDBJ whole genome shotgun (WGS) entry which is preliminary data.</text>
</comment>
<protein>
    <recommendedName>
        <fullName evidence="2">Transcriptional regulator HTH-type FeoC domain-containing protein</fullName>
    </recommendedName>
</protein>
<name>A0A7C4FF41_THEPE</name>
<proteinExistence type="predicted"/>
<evidence type="ECO:0000313" key="1">
    <source>
        <dbReference type="EMBL" id="HGI44448.1"/>
    </source>
</evidence>
<reference evidence="1" key="1">
    <citation type="journal article" date="2020" name="mSystems">
        <title>Genome- and Community-Level Interaction Insights into Carbon Utilization and Element Cycling Functions of Hydrothermarchaeota in Hydrothermal Sediment.</title>
        <authorList>
            <person name="Zhou Z."/>
            <person name="Liu Y."/>
            <person name="Xu W."/>
            <person name="Pan J."/>
            <person name="Luo Z.H."/>
            <person name="Li M."/>
        </authorList>
    </citation>
    <scope>NUCLEOTIDE SEQUENCE [LARGE SCALE GENOMIC DNA]</scope>
    <source>
        <strain evidence="1">SpSt-735</strain>
    </source>
</reference>